<dbReference type="InterPro" id="IPR048846">
    <property type="entry name" value="PaaX-like_central"/>
</dbReference>
<dbReference type="InterPro" id="IPR012906">
    <property type="entry name" value="PaaX-like_N"/>
</dbReference>
<evidence type="ECO:0000259" key="2">
    <source>
        <dbReference type="Pfam" id="PF08223"/>
    </source>
</evidence>
<dbReference type="Gene3D" id="3.30.70.2650">
    <property type="match status" value="1"/>
</dbReference>
<dbReference type="InterPro" id="IPR013225">
    <property type="entry name" value="PaaX_C"/>
</dbReference>
<evidence type="ECO:0000259" key="1">
    <source>
        <dbReference type="Pfam" id="PF07848"/>
    </source>
</evidence>
<evidence type="ECO:0000259" key="3">
    <source>
        <dbReference type="Pfam" id="PF20803"/>
    </source>
</evidence>
<dbReference type="Pfam" id="PF08223">
    <property type="entry name" value="PaaX_C"/>
    <property type="match status" value="1"/>
</dbReference>
<gene>
    <name evidence="4" type="ORF">WIS52_25535</name>
</gene>
<dbReference type="Proteomes" id="UP001494902">
    <property type="component" value="Unassembled WGS sequence"/>
</dbReference>
<feature type="domain" description="Transcriptional repressor PaaX-like N-terminal" evidence="1">
    <location>
        <begin position="22"/>
        <end position="86"/>
    </location>
</feature>
<dbReference type="InterPro" id="IPR011965">
    <property type="entry name" value="PaaX_trns_reg"/>
</dbReference>
<dbReference type="PIRSF" id="PIRSF020623">
    <property type="entry name" value="PaaX"/>
    <property type="match status" value="1"/>
</dbReference>
<organism evidence="4 5">
    <name type="scientific">Pseudonocardia nematodicida</name>
    <dbReference type="NCBI Taxonomy" id="1206997"/>
    <lineage>
        <taxon>Bacteria</taxon>
        <taxon>Bacillati</taxon>
        <taxon>Actinomycetota</taxon>
        <taxon>Actinomycetes</taxon>
        <taxon>Pseudonocardiales</taxon>
        <taxon>Pseudonocardiaceae</taxon>
        <taxon>Pseudonocardia</taxon>
    </lineage>
</organism>
<feature type="domain" description="Transcriptional repressor PaaX-like central Cas2-like" evidence="3">
    <location>
        <begin position="106"/>
        <end position="171"/>
    </location>
</feature>
<keyword evidence="5" id="KW-1185">Reference proteome</keyword>
<dbReference type="Gene3D" id="1.10.10.10">
    <property type="entry name" value="Winged helix-like DNA-binding domain superfamily/Winged helix DNA-binding domain"/>
    <property type="match status" value="1"/>
</dbReference>
<dbReference type="EMBL" id="JBEDNQ010000012">
    <property type="protein sequence ID" value="MEQ3553852.1"/>
    <property type="molecule type" value="Genomic_DNA"/>
</dbReference>
<dbReference type="Gene3D" id="1.20.58.1460">
    <property type="match status" value="1"/>
</dbReference>
<evidence type="ECO:0000313" key="5">
    <source>
        <dbReference type="Proteomes" id="UP001494902"/>
    </source>
</evidence>
<name>A0ABV1KJT5_9PSEU</name>
<comment type="caution">
    <text evidence="4">The sequence shown here is derived from an EMBL/GenBank/DDBJ whole genome shotgun (WGS) entry which is preliminary data.</text>
</comment>
<dbReference type="PANTHER" id="PTHR30319">
    <property type="entry name" value="PHENYLACETIC ACID REGULATOR-RELATED TRANSCRIPTIONAL REPRESSOR"/>
    <property type="match status" value="1"/>
</dbReference>
<dbReference type="RefSeq" id="WP_349300926.1">
    <property type="nucleotide sequence ID" value="NZ_JBEDNQ010000012.1"/>
</dbReference>
<proteinExistence type="predicted"/>
<reference evidence="4 5" key="1">
    <citation type="submission" date="2024-03" db="EMBL/GenBank/DDBJ databases">
        <title>Draft genome sequence of Pseudonocardia nematodicida JCM 31783.</title>
        <authorList>
            <person name="Butdee W."/>
            <person name="Duangmal K."/>
        </authorList>
    </citation>
    <scope>NUCLEOTIDE SEQUENCE [LARGE SCALE GENOMIC DNA]</scope>
    <source>
        <strain evidence="4 5">JCM 31783</strain>
    </source>
</reference>
<dbReference type="InterPro" id="IPR036388">
    <property type="entry name" value="WH-like_DNA-bd_sf"/>
</dbReference>
<evidence type="ECO:0000313" key="4">
    <source>
        <dbReference type="EMBL" id="MEQ3553852.1"/>
    </source>
</evidence>
<dbReference type="Pfam" id="PF20803">
    <property type="entry name" value="PaaX_M"/>
    <property type="match status" value="1"/>
</dbReference>
<accession>A0ABV1KJT5</accession>
<dbReference type="PANTHER" id="PTHR30319:SF1">
    <property type="entry name" value="TRANSCRIPTIONAL REPRESSOR PAAX"/>
    <property type="match status" value="1"/>
</dbReference>
<dbReference type="Pfam" id="PF07848">
    <property type="entry name" value="PaaX"/>
    <property type="match status" value="1"/>
</dbReference>
<protein>
    <submittedName>
        <fullName evidence="4">PaaX family transcriptional regulator C-terminal domain-containing protein</fullName>
    </submittedName>
</protein>
<sequence>MPPLEIAGSLTASATESGPQHLLLTVLGDYWFPHAHPAPSGVLVGLLGEFGMSEANTRAALSRMSRRGLLDTGRQGRRTTYALSDSALRTLQDGTRRIFTFGDRDETWDGTWTIVLFSVPESDRAVRSALRVRLGWEGFAPMFDGVWVAPGVRDGQAAALLAELEVTTASVVVGHSSTHFPTGNPARAWDLTDIHDRYSRFAATFAPLDDPAVLARLGPREAFLARTVLMDTWREFPAADPELPRALLPDDWPLAEAHDRFTRIYDALGPAAEGHVRSLLAAHDDDLGATVSHHTSRTALTLC</sequence>
<feature type="domain" description="Transcriptional repressor PaaX-like C-terminal" evidence="2">
    <location>
        <begin position="189"/>
        <end position="277"/>
    </location>
</feature>